<feature type="non-terminal residue" evidence="1">
    <location>
        <position position="73"/>
    </location>
</feature>
<gene>
    <name evidence="1" type="ORF">MYCIT1_LOCUS2842</name>
</gene>
<organism evidence="1 2">
    <name type="scientific">Mycena citricolor</name>
    <dbReference type="NCBI Taxonomy" id="2018698"/>
    <lineage>
        <taxon>Eukaryota</taxon>
        <taxon>Fungi</taxon>
        <taxon>Dikarya</taxon>
        <taxon>Basidiomycota</taxon>
        <taxon>Agaricomycotina</taxon>
        <taxon>Agaricomycetes</taxon>
        <taxon>Agaricomycetidae</taxon>
        <taxon>Agaricales</taxon>
        <taxon>Marasmiineae</taxon>
        <taxon>Mycenaceae</taxon>
        <taxon>Mycena</taxon>
    </lineage>
</organism>
<name>A0AAD2GSX9_9AGAR</name>
<accession>A0AAD2GSX9</accession>
<evidence type="ECO:0000313" key="1">
    <source>
        <dbReference type="EMBL" id="CAK5263383.1"/>
    </source>
</evidence>
<sequence length="73" mass="8355">AEETPACLRLFTENLTRIHYSHAQAHLHRIHCLSPQGSCTPDLNRPLVFVDCGGMEPRRNVRYRGIVSLIDRD</sequence>
<feature type="non-terminal residue" evidence="1">
    <location>
        <position position="1"/>
    </location>
</feature>
<reference evidence="1" key="1">
    <citation type="submission" date="2023-11" db="EMBL/GenBank/DDBJ databases">
        <authorList>
            <person name="De Vega J J."/>
            <person name="De Vega J J."/>
        </authorList>
    </citation>
    <scope>NUCLEOTIDE SEQUENCE</scope>
</reference>
<dbReference type="EMBL" id="CAVNYO010000040">
    <property type="protein sequence ID" value="CAK5263383.1"/>
    <property type="molecule type" value="Genomic_DNA"/>
</dbReference>
<comment type="caution">
    <text evidence="1">The sequence shown here is derived from an EMBL/GenBank/DDBJ whole genome shotgun (WGS) entry which is preliminary data.</text>
</comment>
<dbReference type="Proteomes" id="UP001295794">
    <property type="component" value="Unassembled WGS sequence"/>
</dbReference>
<proteinExistence type="predicted"/>
<dbReference type="AlphaFoldDB" id="A0AAD2GSX9"/>
<keyword evidence="2" id="KW-1185">Reference proteome</keyword>
<evidence type="ECO:0000313" key="2">
    <source>
        <dbReference type="Proteomes" id="UP001295794"/>
    </source>
</evidence>
<protein>
    <submittedName>
        <fullName evidence="1">Uncharacterized protein</fullName>
    </submittedName>
</protein>